<reference evidence="2 3" key="1">
    <citation type="journal article" date="2019" name="Int. J. Syst. Evol. Microbiol.">
        <title>The Global Catalogue of Microorganisms (GCM) 10K type strain sequencing project: providing services to taxonomists for standard genome sequencing and annotation.</title>
        <authorList>
            <consortium name="The Broad Institute Genomics Platform"/>
            <consortium name="The Broad Institute Genome Sequencing Center for Infectious Disease"/>
            <person name="Wu L."/>
            <person name="Ma J."/>
        </authorList>
    </citation>
    <scope>NUCLEOTIDE SEQUENCE [LARGE SCALE GENOMIC DNA]</scope>
    <source>
        <strain evidence="2 3">JCM 16328</strain>
    </source>
</reference>
<sequence>MVGLAPAQSVPLGSVPAVLGTLLIAAVFYGVTAHVAARYVLGDVDFEQGLFVGIVPAAILVVGVWLLGEGIGLYVALIGALVGDFVAIDRIYDPGLKWSVAVTLVHYAVSVLLGTAVTSLFV</sequence>
<keyword evidence="3" id="KW-1185">Reference proteome</keyword>
<proteinExistence type="predicted"/>
<evidence type="ECO:0000256" key="1">
    <source>
        <dbReference type="SAM" id="Phobius"/>
    </source>
</evidence>
<comment type="caution">
    <text evidence="2">The sequence shown here is derived from an EMBL/GenBank/DDBJ whole genome shotgun (WGS) entry which is preliminary data.</text>
</comment>
<dbReference type="RefSeq" id="WP_343772974.1">
    <property type="nucleotide sequence ID" value="NZ_BAAADV010000001.1"/>
</dbReference>
<keyword evidence="1" id="KW-0472">Membrane</keyword>
<evidence type="ECO:0000313" key="2">
    <source>
        <dbReference type="EMBL" id="GAA0667702.1"/>
    </source>
</evidence>
<dbReference type="AlphaFoldDB" id="A0AAV3T723"/>
<dbReference type="EMBL" id="BAAADV010000001">
    <property type="protein sequence ID" value="GAA0667702.1"/>
    <property type="molecule type" value="Genomic_DNA"/>
</dbReference>
<feature type="transmembrane region" description="Helical" evidence="1">
    <location>
        <begin position="104"/>
        <end position="121"/>
    </location>
</feature>
<organism evidence="2 3">
    <name type="scientific">Natronoarchaeum mannanilyticum</name>
    <dbReference type="NCBI Taxonomy" id="926360"/>
    <lineage>
        <taxon>Archaea</taxon>
        <taxon>Methanobacteriati</taxon>
        <taxon>Methanobacteriota</taxon>
        <taxon>Stenosarchaea group</taxon>
        <taxon>Halobacteria</taxon>
        <taxon>Halobacteriales</taxon>
        <taxon>Natronoarchaeaceae</taxon>
    </lineage>
</organism>
<keyword evidence="1" id="KW-1133">Transmembrane helix</keyword>
<accession>A0AAV3T723</accession>
<dbReference type="Pfam" id="PF24285">
    <property type="entry name" value="DUF7473"/>
    <property type="match status" value="1"/>
</dbReference>
<feature type="transmembrane region" description="Helical" evidence="1">
    <location>
        <begin position="12"/>
        <end position="37"/>
    </location>
</feature>
<protein>
    <submittedName>
        <fullName evidence="2">Uncharacterized protein</fullName>
    </submittedName>
</protein>
<evidence type="ECO:0000313" key="3">
    <source>
        <dbReference type="Proteomes" id="UP001500420"/>
    </source>
</evidence>
<gene>
    <name evidence="2" type="ORF">GCM10009020_11670</name>
</gene>
<dbReference type="InterPro" id="IPR055896">
    <property type="entry name" value="DUF7473"/>
</dbReference>
<keyword evidence="1" id="KW-0812">Transmembrane</keyword>
<name>A0AAV3T723_9EURY</name>
<dbReference type="Proteomes" id="UP001500420">
    <property type="component" value="Unassembled WGS sequence"/>
</dbReference>
<feature type="transmembrane region" description="Helical" evidence="1">
    <location>
        <begin position="49"/>
        <end position="67"/>
    </location>
</feature>